<feature type="non-terminal residue" evidence="3">
    <location>
        <position position="1"/>
    </location>
</feature>
<comment type="cofactor">
    <cofactor evidence="1">
        <name>[2Fe-2S] cluster</name>
        <dbReference type="ChEBI" id="CHEBI:190135"/>
    </cofactor>
    <text evidence="1">Binds 1 [2Fe-2S] cluster.</text>
</comment>
<protein>
    <recommendedName>
        <fullName evidence="1">CDGSH iron-sulfur domain-containing protein 2</fullName>
    </recommendedName>
</protein>
<keyword evidence="1" id="KW-0256">Endoplasmic reticulum</keyword>
<keyword evidence="1" id="KW-0479">Metal-binding</keyword>
<feature type="domain" description="Iron sulphur" evidence="2">
    <location>
        <begin position="2"/>
        <end position="67"/>
    </location>
</feature>
<keyword evidence="1" id="KW-1133">Transmembrane helix</keyword>
<keyword evidence="1" id="KW-0001">2Fe-2S</keyword>
<comment type="subunit">
    <text evidence="1">Homodimer.</text>
</comment>
<evidence type="ECO:0000313" key="4">
    <source>
        <dbReference type="Proteomes" id="UP001166093"/>
    </source>
</evidence>
<dbReference type="Proteomes" id="UP001166093">
    <property type="component" value="Unassembled WGS sequence"/>
</dbReference>
<comment type="caution">
    <text evidence="3">The sequence shown here is derived from an EMBL/GenBank/DDBJ whole genome shotgun (WGS) entry which is preliminary data.</text>
</comment>
<dbReference type="EMBL" id="JAAWVQ010150673">
    <property type="protein sequence ID" value="MBN3285638.1"/>
    <property type="molecule type" value="Genomic_DNA"/>
</dbReference>
<feature type="transmembrane region" description="Helical" evidence="1">
    <location>
        <begin position="39"/>
        <end position="57"/>
    </location>
</feature>
<reference evidence="3" key="1">
    <citation type="journal article" date="2021" name="Cell">
        <title>Tracing the genetic footprints of vertebrate landing in non-teleost ray-finned fishes.</title>
        <authorList>
            <person name="Bi X."/>
            <person name="Wang K."/>
            <person name="Yang L."/>
            <person name="Pan H."/>
            <person name="Jiang H."/>
            <person name="Wei Q."/>
            <person name="Fang M."/>
            <person name="Yu H."/>
            <person name="Zhu C."/>
            <person name="Cai Y."/>
            <person name="He Y."/>
            <person name="Gan X."/>
            <person name="Zeng H."/>
            <person name="Yu D."/>
            <person name="Zhu Y."/>
            <person name="Jiang H."/>
            <person name="Qiu Q."/>
            <person name="Yang H."/>
            <person name="Zhang Y.E."/>
            <person name="Wang W."/>
            <person name="Zhu M."/>
            <person name="He S."/>
            <person name="Zhang G."/>
        </authorList>
    </citation>
    <scope>NUCLEOTIDE SEQUENCE</scope>
    <source>
        <strain evidence="3">Pddl_001</strain>
    </source>
</reference>
<comment type="subcellular location">
    <subcellularLocation>
        <location evidence="1">Endoplasmic reticulum membrane</location>
        <topology evidence="1">Single-pass membrane protein</topology>
    </subcellularLocation>
    <subcellularLocation>
        <location evidence="1">Mitochondrion outer membrane</location>
        <topology evidence="1">Single-pass membrane protein</topology>
    </subcellularLocation>
</comment>
<evidence type="ECO:0000256" key="1">
    <source>
        <dbReference type="RuleBase" id="RU369084"/>
    </source>
</evidence>
<keyword evidence="1" id="KW-0411">Iron-sulfur</keyword>
<dbReference type="InterPro" id="IPR045131">
    <property type="entry name" value="CISD1/2"/>
</dbReference>
<proteinExistence type="inferred from homology"/>
<keyword evidence="4" id="KW-1185">Reference proteome</keyword>
<evidence type="ECO:0000313" key="3">
    <source>
        <dbReference type="EMBL" id="MBN3285638.1"/>
    </source>
</evidence>
<comment type="function">
    <text evidence="1">Regulator of autophagy that contributes to antagonize BECN1-mediated cellular autophagy at the endoplasmic reticulum. Participates in the interaction of BCL2 with BECN1 and is required for BCL2-mediated depression of endoplasmic reticulum Ca(2+) stores during autophagy.</text>
</comment>
<name>A0ABS2YG02_POLSP</name>
<sequence>KMVYESIAMIIKKQLPAYLKRLPLPESITGFAKLTVSEWLHLLPLLGVLALLGYLTVRPFLPKKKQQKDSLINLKIQKENPKVVNEIDIEDLKSTNVCYCRCWRSKTLYFHISHIFCVSLPLSAFKITLTDYEARYVLNILLAPLVKDGTGKVSSYLAKTHFMQKAKSEHCLKHYKTAYNNVVVFDTDNAYTKKKPYKNTMCYMAGGRKMRYLITGRQKVPSATMALDPVATRWNSWFVAVQYHANHFQYYHGFVEEEMINAVANIANAEHSNSLYNLVLSDRRRSLSED</sequence>
<gene>
    <name evidence="3" type="primary">Cisd2a_0</name>
    <name evidence="3" type="ORF">GTO93_0008464</name>
</gene>
<keyword evidence="1" id="KW-0408">Iron</keyword>
<organism evidence="3 4">
    <name type="scientific">Polyodon spathula</name>
    <name type="common">North American paddlefish</name>
    <name type="synonym">Squalus spathula</name>
    <dbReference type="NCBI Taxonomy" id="7913"/>
    <lineage>
        <taxon>Eukaryota</taxon>
        <taxon>Metazoa</taxon>
        <taxon>Chordata</taxon>
        <taxon>Craniata</taxon>
        <taxon>Vertebrata</taxon>
        <taxon>Euteleostomi</taxon>
        <taxon>Actinopterygii</taxon>
        <taxon>Chondrostei</taxon>
        <taxon>Acipenseriformes</taxon>
        <taxon>Polyodontidae</taxon>
        <taxon>Polyodon</taxon>
    </lineage>
</organism>
<dbReference type="Pfam" id="PF10660">
    <property type="entry name" value="MitoNEET_N"/>
    <property type="match status" value="1"/>
</dbReference>
<keyword evidence="1" id="KW-0472">Membrane</keyword>
<feature type="non-terminal residue" evidence="3">
    <location>
        <position position="290"/>
    </location>
</feature>
<dbReference type="PANTHER" id="PTHR13680">
    <property type="entry name" value="CDGSH IRON-SULFUR DOMAIN-CONTAINING PROTEIN 1"/>
    <property type="match status" value="1"/>
</dbReference>
<dbReference type="InterPro" id="IPR019610">
    <property type="entry name" value="FeS-contain_mitoNEET_N"/>
</dbReference>
<accession>A0ABS2YG02</accession>
<keyword evidence="1" id="KW-0812">Transmembrane</keyword>
<comment type="similarity">
    <text evidence="1">Belongs to the CISD protein family. CISD2 subfamily.</text>
</comment>
<evidence type="ECO:0000259" key="2">
    <source>
        <dbReference type="Pfam" id="PF10660"/>
    </source>
</evidence>
<dbReference type="PANTHER" id="PTHR13680:SF33">
    <property type="entry name" value="CDGSH IRON-SULFUR DOMAIN-CONTAINING PROTEIN 2"/>
    <property type="match status" value="1"/>
</dbReference>